<dbReference type="SUPFAM" id="SSF51905">
    <property type="entry name" value="FAD/NAD(P)-binding domain"/>
    <property type="match status" value="1"/>
</dbReference>
<keyword evidence="4" id="KW-0274">FAD</keyword>
<dbReference type="EMBL" id="FNLF01000002">
    <property type="protein sequence ID" value="SDR03941.1"/>
    <property type="molecule type" value="Genomic_DNA"/>
</dbReference>
<dbReference type="STRING" id="47312.SAMN04489765_2895"/>
<evidence type="ECO:0000256" key="1">
    <source>
        <dbReference type="ARBA" id="ARBA00001974"/>
    </source>
</evidence>
<keyword evidence="7" id="KW-1185">Reference proteome</keyword>
<proteinExistence type="inferred from homology"/>
<accession>A0A1H1FSS4</accession>
<evidence type="ECO:0000313" key="6">
    <source>
        <dbReference type="EMBL" id="SDR03941.1"/>
    </source>
</evidence>
<dbReference type="InterPro" id="IPR000172">
    <property type="entry name" value="GMC_OxRdtase_N"/>
</dbReference>
<dbReference type="GO" id="GO:0016614">
    <property type="term" value="F:oxidoreductase activity, acting on CH-OH group of donors"/>
    <property type="evidence" value="ECO:0007669"/>
    <property type="project" value="InterPro"/>
</dbReference>
<keyword evidence="3" id="KW-0285">Flavoprotein</keyword>
<dbReference type="PROSITE" id="PS00624">
    <property type="entry name" value="GMC_OXRED_2"/>
    <property type="match status" value="1"/>
</dbReference>
<dbReference type="AlphaFoldDB" id="A0A1H1FSS4"/>
<organism evidence="6 7">
    <name type="scientific">Tsukamurella pulmonis</name>
    <dbReference type="NCBI Taxonomy" id="47312"/>
    <lineage>
        <taxon>Bacteria</taxon>
        <taxon>Bacillati</taxon>
        <taxon>Actinomycetota</taxon>
        <taxon>Actinomycetes</taxon>
        <taxon>Mycobacteriales</taxon>
        <taxon>Tsukamurellaceae</taxon>
        <taxon>Tsukamurella</taxon>
    </lineage>
</organism>
<sequence>MAADEYDYIVVGAGSAGAVMAARLSEDPGVSVLLLEAGGEADADEIHIPLAFSAMFKTKWDWNYTTTPQKHLADRPAYWPRMKALGGCSSLNAMIYIRGNHADYDGWAAQGATGWSFDEVLPYFRKAEGNTRLAGPYHGTDGPLSVEDRRFNHPLTNAFVDAAVAWGLKPTDDFNGASQDGAGLYQVTCKGGRRWSTDKAYIEPNRGRPNLTVAIRSTAQRIEFDGDRASGVVLRTGGSEQTVRARREVIVSGGAINSPQLLMLSGIGPAEHLAEHGIDVRSALPGVGANLHDHPMVPVDFDVHGSYDLLEKQDLGNLLRWKLTGTGPLASNGAESGAFFRSRDDLEHPDLQIHVMPAGVYDNLLHETHRRGIMLGPTLVDVASRGTLRLRSADPNFKPALEPNYYDAAQDVEAMVTGVRAVMEIAQQGPLARYLGKPWHIAEDPSEDEIRTLIANYTQTLFHPVGTCRMGTDDDAVVDPQLRVRGVEGLRVVDASVMPAVTRGNTNAPTIMIAEKAADEIRKSA</sequence>
<comment type="cofactor">
    <cofactor evidence="1">
        <name>FAD</name>
        <dbReference type="ChEBI" id="CHEBI:57692"/>
    </cofactor>
</comment>
<dbReference type="InterPro" id="IPR012132">
    <property type="entry name" value="GMC_OxRdtase"/>
</dbReference>
<dbReference type="PANTHER" id="PTHR11552:SF147">
    <property type="entry name" value="CHOLINE DEHYDROGENASE, MITOCHONDRIAL"/>
    <property type="match status" value="1"/>
</dbReference>
<dbReference type="Gene3D" id="3.30.560.10">
    <property type="entry name" value="Glucose Oxidase, domain 3"/>
    <property type="match status" value="1"/>
</dbReference>
<feature type="domain" description="Glucose-methanol-choline oxidoreductase N-terminal" evidence="5">
    <location>
        <begin position="254"/>
        <end position="268"/>
    </location>
</feature>
<reference evidence="7" key="1">
    <citation type="submission" date="2016-10" db="EMBL/GenBank/DDBJ databases">
        <authorList>
            <person name="Varghese N."/>
            <person name="Submissions S."/>
        </authorList>
    </citation>
    <scope>NUCLEOTIDE SEQUENCE [LARGE SCALE GENOMIC DNA]</scope>
    <source>
        <strain evidence="7">DSM 44142</strain>
    </source>
</reference>
<dbReference type="PANTHER" id="PTHR11552">
    <property type="entry name" value="GLUCOSE-METHANOL-CHOLINE GMC OXIDOREDUCTASE"/>
    <property type="match status" value="1"/>
</dbReference>
<dbReference type="Gene3D" id="3.50.50.60">
    <property type="entry name" value="FAD/NAD(P)-binding domain"/>
    <property type="match status" value="1"/>
</dbReference>
<comment type="similarity">
    <text evidence="2">Belongs to the GMC oxidoreductase family.</text>
</comment>
<dbReference type="PIRSF" id="PIRSF000137">
    <property type="entry name" value="Alcohol_oxidase"/>
    <property type="match status" value="1"/>
</dbReference>
<dbReference type="InterPro" id="IPR007867">
    <property type="entry name" value="GMC_OxRtase_C"/>
</dbReference>
<evidence type="ECO:0000256" key="2">
    <source>
        <dbReference type="ARBA" id="ARBA00010790"/>
    </source>
</evidence>
<dbReference type="SUPFAM" id="SSF54373">
    <property type="entry name" value="FAD-linked reductases, C-terminal domain"/>
    <property type="match status" value="1"/>
</dbReference>
<dbReference type="GO" id="GO:0050660">
    <property type="term" value="F:flavin adenine dinucleotide binding"/>
    <property type="evidence" value="ECO:0007669"/>
    <property type="project" value="InterPro"/>
</dbReference>
<evidence type="ECO:0000256" key="3">
    <source>
        <dbReference type="ARBA" id="ARBA00022630"/>
    </source>
</evidence>
<gene>
    <name evidence="6" type="ORF">SAMN04489765_2895</name>
</gene>
<dbReference type="RefSeq" id="WP_068568619.1">
    <property type="nucleotide sequence ID" value="NZ_FNLF01000002.1"/>
</dbReference>
<dbReference type="Proteomes" id="UP000183053">
    <property type="component" value="Unassembled WGS sequence"/>
</dbReference>
<dbReference type="Pfam" id="PF05199">
    <property type="entry name" value="GMC_oxred_C"/>
    <property type="match status" value="1"/>
</dbReference>
<evidence type="ECO:0000313" key="7">
    <source>
        <dbReference type="Proteomes" id="UP000183053"/>
    </source>
</evidence>
<name>A0A1H1FSS4_9ACTN</name>
<dbReference type="OrthoDB" id="9785276at2"/>
<protein>
    <submittedName>
        <fullName evidence="6">Choline dehydrogenase</fullName>
    </submittedName>
</protein>
<evidence type="ECO:0000259" key="5">
    <source>
        <dbReference type="PROSITE" id="PS00624"/>
    </source>
</evidence>
<dbReference type="InterPro" id="IPR036188">
    <property type="entry name" value="FAD/NAD-bd_sf"/>
</dbReference>
<evidence type="ECO:0000256" key="4">
    <source>
        <dbReference type="ARBA" id="ARBA00022827"/>
    </source>
</evidence>
<dbReference type="Pfam" id="PF00732">
    <property type="entry name" value="GMC_oxred_N"/>
    <property type="match status" value="1"/>
</dbReference>